<accession>A0AAD7KSC3</accession>
<dbReference type="SUPFAM" id="SSF57667">
    <property type="entry name" value="beta-beta-alpha zinc fingers"/>
    <property type="match status" value="1"/>
</dbReference>
<evidence type="ECO:0000313" key="5">
    <source>
        <dbReference type="Proteomes" id="UP001163823"/>
    </source>
</evidence>
<feature type="domain" description="C2H2-type" evidence="3">
    <location>
        <begin position="71"/>
        <end position="98"/>
    </location>
</feature>
<feature type="compositionally biased region" description="Gly residues" evidence="2">
    <location>
        <begin position="33"/>
        <end position="54"/>
    </location>
</feature>
<organism evidence="4 5">
    <name type="scientific">Quillaja saponaria</name>
    <name type="common">Soap bark tree</name>
    <dbReference type="NCBI Taxonomy" id="32244"/>
    <lineage>
        <taxon>Eukaryota</taxon>
        <taxon>Viridiplantae</taxon>
        <taxon>Streptophyta</taxon>
        <taxon>Embryophyta</taxon>
        <taxon>Tracheophyta</taxon>
        <taxon>Spermatophyta</taxon>
        <taxon>Magnoliopsida</taxon>
        <taxon>eudicotyledons</taxon>
        <taxon>Gunneridae</taxon>
        <taxon>Pentapetalae</taxon>
        <taxon>rosids</taxon>
        <taxon>fabids</taxon>
        <taxon>Fabales</taxon>
        <taxon>Quillajaceae</taxon>
        <taxon>Quillaja</taxon>
    </lineage>
</organism>
<name>A0AAD7KSC3_QUISA</name>
<keyword evidence="5" id="KW-1185">Reference proteome</keyword>
<dbReference type="GO" id="GO:0008270">
    <property type="term" value="F:zinc ion binding"/>
    <property type="evidence" value="ECO:0007669"/>
    <property type="project" value="UniProtKB-KW"/>
</dbReference>
<protein>
    <submittedName>
        <fullName evidence="4">Zinc finger protein</fullName>
    </submittedName>
</protein>
<keyword evidence="1" id="KW-0863">Zinc-finger</keyword>
<reference evidence="4" key="1">
    <citation type="journal article" date="2023" name="Science">
        <title>Elucidation of the pathway for biosynthesis of saponin adjuvants from the soapbark tree.</title>
        <authorList>
            <person name="Reed J."/>
            <person name="Orme A."/>
            <person name="El-Demerdash A."/>
            <person name="Owen C."/>
            <person name="Martin L.B.B."/>
            <person name="Misra R.C."/>
            <person name="Kikuchi S."/>
            <person name="Rejzek M."/>
            <person name="Martin A.C."/>
            <person name="Harkess A."/>
            <person name="Leebens-Mack J."/>
            <person name="Louveau T."/>
            <person name="Stephenson M.J."/>
            <person name="Osbourn A."/>
        </authorList>
    </citation>
    <scope>NUCLEOTIDE SEQUENCE</scope>
    <source>
        <strain evidence="4">S10</strain>
    </source>
</reference>
<feature type="region of interest" description="Disordered" evidence="2">
    <location>
        <begin position="94"/>
        <end position="185"/>
    </location>
</feature>
<dbReference type="InterPro" id="IPR013087">
    <property type="entry name" value="Znf_C2H2_type"/>
</dbReference>
<feature type="compositionally biased region" description="Basic and acidic residues" evidence="2">
    <location>
        <begin position="133"/>
        <end position="142"/>
    </location>
</feature>
<dbReference type="InterPro" id="IPR036236">
    <property type="entry name" value="Znf_C2H2_sf"/>
</dbReference>
<feature type="compositionally biased region" description="Low complexity" evidence="2">
    <location>
        <begin position="11"/>
        <end position="20"/>
    </location>
</feature>
<comment type="caution">
    <text evidence="4">The sequence shown here is derived from an EMBL/GenBank/DDBJ whole genome shotgun (WGS) entry which is preliminary data.</text>
</comment>
<dbReference type="PROSITE" id="PS00028">
    <property type="entry name" value="ZINC_FINGER_C2H2_1"/>
    <property type="match status" value="1"/>
</dbReference>
<dbReference type="Proteomes" id="UP001163823">
    <property type="component" value="Chromosome 14"/>
</dbReference>
<dbReference type="AlphaFoldDB" id="A0AAD7KSC3"/>
<keyword evidence="1" id="KW-0862">Zinc</keyword>
<dbReference type="PANTHER" id="PTHR47591">
    <property type="entry name" value="ZINC FINGER PROTEIN ZAT2-RELATED"/>
    <property type="match status" value="1"/>
</dbReference>
<feature type="region of interest" description="Disordered" evidence="2">
    <location>
        <begin position="1"/>
        <end position="73"/>
    </location>
</feature>
<evidence type="ECO:0000256" key="2">
    <source>
        <dbReference type="SAM" id="MobiDB-lite"/>
    </source>
</evidence>
<evidence type="ECO:0000256" key="1">
    <source>
        <dbReference type="PROSITE-ProRule" id="PRU00042"/>
    </source>
</evidence>
<sequence>MASVHDSPNKSSSSSSLSSSCGRRRDNVPYSGGTSGGGRVGGGGGDVREGGGGNRPPKRRAELINPPLGPPRCRVCSKEFSTWKAVFGHMRLHSDRTWRGSFPPPCSSPPNSPRREGVVQEQTQADQGAARGLEIDLNREPIMEETEASAGTRSRAQRDDEDEDDHDQILHVGFDLNMPPPSEDI</sequence>
<proteinExistence type="predicted"/>
<dbReference type="EMBL" id="JARAOO010000014">
    <property type="protein sequence ID" value="KAJ7944065.1"/>
    <property type="molecule type" value="Genomic_DNA"/>
</dbReference>
<gene>
    <name evidence="4" type="ORF">O6P43_033525</name>
</gene>
<dbReference type="KEGG" id="qsa:O6P43_033525"/>
<evidence type="ECO:0000259" key="3">
    <source>
        <dbReference type="PROSITE" id="PS50157"/>
    </source>
</evidence>
<dbReference type="PANTHER" id="PTHR47591:SF13">
    <property type="entry name" value="OS02G0293900 PROTEIN"/>
    <property type="match status" value="1"/>
</dbReference>
<evidence type="ECO:0000313" key="4">
    <source>
        <dbReference type="EMBL" id="KAJ7944065.1"/>
    </source>
</evidence>
<keyword evidence="1" id="KW-0479">Metal-binding</keyword>
<dbReference type="PROSITE" id="PS50157">
    <property type="entry name" value="ZINC_FINGER_C2H2_2"/>
    <property type="match status" value="1"/>
</dbReference>
<feature type="compositionally biased region" description="Pro residues" evidence="2">
    <location>
        <begin position="102"/>
        <end position="112"/>
    </location>
</feature>